<keyword evidence="6" id="KW-1185">Reference proteome</keyword>
<evidence type="ECO:0000256" key="3">
    <source>
        <dbReference type="ARBA" id="ARBA00049244"/>
    </source>
</evidence>
<feature type="domain" description="DNA-directed DNA polymerase family A palm" evidence="4">
    <location>
        <begin position="1"/>
        <end position="182"/>
    </location>
</feature>
<dbReference type="PANTHER" id="PTHR10133:SF27">
    <property type="entry name" value="DNA POLYMERASE NU"/>
    <property type="match status" value="1"/>
</dbReference>
<dbReference type="KEGG" id="nah:F5544_43240"/>
<evidence type="ECO:0000256" key="1">
    <source>
        <dbReference type="ARBA" id="ARBA00012417"/>
    </source>
</evidence>
<gene>
    <name evidence="5" type="ORF">F5544_43240</name>
</gene>
<reference evidence="5 6" key="1">
    <citation type="journal article" date="2019" name="ACS Chem. Biol.">
        <title>Identification and Mobilization of a Cryptic Antibiotic Biosynthesis Gene Locus from a Human-Pathogenic Nocardia Isolate.</title>
        <authorList>
            <person name="Herisse M."/>
            <person name="Ishida K."/>
            <person name="Porter J.L."/>
            <person name="Howden B."/>
            <person name="Hertweck C."/>
            <person name="Stinear T.P."/>
            <person name="Pidot S.J."/>
        </authorList>
    </citation>
    <scope>NUCLEOTIDE SEQUENCE [LARGE SCALE GENOMIC DNA]</scope>
    <source>
        <strain evidence="5 6">AUSMDU00012717</strain>
    </source>
</reference>
<sequence length="192" mass="21047">MVRRCFIADPGQTIVSVDYKAQELRVLAALSGDPTMREAFATNADLHQVTADAAGVDRKVGKMANFLVAYGGGAKKLAENASISFLAAKRVLESFNRTYPKVDEFSEKIQNEAKNSGYVITPTGRRLPVDPDRAYSALNYMIQSTSRDVTCRGLINLHKAGFTPYLRLPVHDEVVASIPANKAQWGQKRSLA</sequence>
<dbReference type="InterPro" id="IPR043502">
    <property type="entry name" value="DNA/RNA_pol_sf"/>
</dbReference>
<dbReference type="PRINTS" id="PR00868">
    <property type="entry name" value="DNAPOLI"/>
</dbReference>
<dbReference type="GO" id="GO:0006302">
    <property type="term" value="P:double-strand break repair"/>
    <property type="evidence" value="ECO:0007669"/>
    <property type="project" value="TreeGrafter"/>
</dbReference>
<dbReference type="AlphaFoldDB" id="A0A6G9YT05"/>
<dbReference type="InterPro" id="IPR002298">
    <property type="entry name" value="DNA_polymerase_A"/>
</dbReference>
<dbReference type="Pfam" id="PF00476">
    <property type="entry name" value="DNA_pol_A"/>
    <property type="match status" value="1"/>
</dbReference>
<dbReference type="EMBL" id="CP046172">
    <property type="protein sequence ID" value="QIS16455.1"/>
    <property type="molecule type" value="Genomic_DNA"/>
</dbReference>
<evidence type="ECO:0000259" key="4">
    <source>
        <dbReference type="SMART" id="SM00482"/>
    </source>
</evidence>
<evidence type="ECO:0000313" key="5">
    <source>
        <dbReference type="EMBL" id="QIS16455.1"/>
    </source>
</evidence>
<dbReference type="Gene3D" id="1.10.150.20">
    <property type="entry name" value="5' to 3' exonuclease, C-terminal subdomain"/>
    <property type="match status" value="1"/>
</dbReference>
<name>A0A6G9YT05_9NOCA</name>
<evidence type="ECO:0000313" key="6">
    <source>
        <dbReference type="Proteomes" id="UP000503540"/>
    </source>
</evidence>
<dbReference type="GO" id="GO:0003887">
    <property type="term" value="F:DNA-directed DNA polymerase activity"/>
    <property type="evidence" value="ECO:0007669"/>
    <property type="project" value="UniProtKB-EC"/>
</dbReference>
<dbReference type="SMART" id="SM00482">
    <property type="entry name" value="POLAc"/>
    <property type="match status" value="1"/>
</dbReference>
<comment type="catalytic activity">
    <reaction evidence="3">
        <text>DNA(n) + a 2'-deoxyribonucleoside 5'-triphosphate = DNA(n+1) + diphosphate</text>
        <dbReference type="Rhea" id="RHEA:22508"/>
        <dbReference type="Rhea" id="RHEA-COMP:17339"/>
        <dbReference type="Rhea" id="RHEA-COMP:17340"/>
        <dbReference type="ChEBI" id="CHEBI:33019"/>
        <dbReference type="ChEBI" id="CHEBI:61560"/>
        <dbReference type="ChEBI" id="CHEBI:173112"/>
        <dbReference type="EC" id="2.7.7.7"/>
    </reaction>
</comment>
<dbReference type="EC" id="2.7.7.7" evidence="1"/>
<accession>A0A6G9YT05</accession>
<dbReference type="InterPro" id="IPR001098">
    <property type="entry name" value="DNA-dir_DNA_pol_A_palm_dom"/>
</dbReference>
<dbReference type="GO" id="GO:0006261">
    <property type="term" value="P:DNA-templated DNA replication"/>
    <property type="evidence" value="ECO:0007669"/>
    <property type="project" value="InterPro"/>
</dbReference>
<evidence type="ECO:0000256" key="2">
    <source>
        <dbReference type="ARBA" id="ARBA00022705"/>
    </source>
</evidence>
<protein>
    <recommendedName>
        <fullName evidence="1">DNA-directed DNA polymerase</fullName>
        <ecNumber evidence="1">2.7.7.7</ecNumber>
    </recommendedName>
</protein>
<dbReference type="GO" id="GO:0003677">
    <property type="term" value="F:DNA binding"/>
    <property type="evidence" value="ECO:0007669"/>
    <property type="project" value="InterPro"/>
</dbReference>
<organism evidence="5 6">
    <name type="scientific">Nocardia arthritidis</name>
    <dbReference type="NCBI Taxonomy" id="228602"/>
    <lineage>
        <taxon>Bacteria</taxon>
        <taxon>Bacillati</taxon>
        <taxon>Actinomycetota</taxon>
        <taxon>Actinomycetes</taxon>
        <taxon>Mycobacteriales</taxon>
        <taxon>Nocardiaceae</taxon>
        <taxon>Nocardia</taxon>
    </lineage>
</organism>
<dbReference type="PANTHER" id="PTHR10133">
    <property type="entry name" value="DNA POLYMERASE I"/>
    <property type="match status" value="1"/>
</dbReference>
<dbReference type="SUPFAM" id="SSF56672">
    <property type="entry name" value="DNA/RNA polymerases"/>
    <property type="match status" value="1"/>
</dbReference>
<dbReference type="Proteomes" id="UP000503540">
    <property type="component" value="Chromosome"/>
</dbReference>
<keyword evidence="2" id="KW-0235">DNA replication</keyword>
<proteinExistence type="predicted"/>